<dbReference type="Proteomes" id="UP000831304">
    <property type="component" value="Chromosome"/>
</dbReference>
<evidence type="ECO:0000313" key="4">
    <source>
        <dbReference type="Proteomes" id="UP000831304"/>
    </source>
</evidence>
<reference evidence="3 4" key="1">
    <citation type="submission" date="2022-03" db="EMBL/GenBank/DDBJ databases">
        <title>Agromyces sp. isolated from the gut of P. brevitarsis seulensis larvae.</title>
        <authorList>
            <person name="Won M."/>
            <person name="Kwon S.-W."/>
        </authorList>
    </citation>
    <scope>NUCLEOTIDE SEQUENCE [LARGE SCALE GENOMIC DNA]</scope>
    <source>
        <strain evidence="3 4">KACC 16215</strain>
    </source>
</reference>
<organism evidence="3 4">
    <name type="scientific">Agromyces soli</name>
    <dbReference type="NCBI Taxonomy" id="659012"/>
    <lineage>
        <taxon>Bacteria</taxon>
        <taxon>Bacillati</taxon>
        <taxon>Actinomycetota</taxon>
        <taxon>Actinomycetes</taxon>
        <taxon>Micrococcales</taxon>
        <taxon>Microbacteriaceae</taxon>
        <taxon>Agromyces</taxon>
    </lineage>
</organism>
<dbReference type="Gene3D" id="3.40.50.620">
    <property type="entry name" value="HUPs"/>
    <property type="match status" value="2"/>
</dbReference>
<dbReference type="InterPro" id="IPR006016">
    <property type="entry name" value="UspA"/>
</dbReference>
<feature type="compositionally biased region" description="Basic and acidic residues" evidence="1">
    <location>
        <begin position="271"/>
        <end position="284"/>
    </location>
</feature>
<protein>
    <submittedName>
        <fullName evidence="3">Universal stress protein</fullName>
    </submittedName>
</protein>
<evidence type="ECO:0000256" key="1">
    <source>
        <dbReference type="SAM" id="MobiDB-lite"/>
    </source>
</evidence>
<dbReference type="EMBL" id="CP094533">
    <property type="protein sequence ID" value="UOE26797.1"/>
    <property type="molecule type" value="Genomic_DNA"/>
</dbReference>
<feature type="region of interest" description="Disordered" evidence="1">
    <location>
        <begin position="265"/>
        <end position="284"/>
    </location>
</feature>
<name>A0ABY4AWM1_9MICO</name>
<dbReference type="Pfam" id="PF00582">
    <property type="entry name" value="Usp"/>
    <property type="match status" value="1"/>
</dbReference>
<dbReference type="CDD" id="cd00293">
    <property type="entry name" value="USP-like"/>
    <property type="match status" value="1"/>
</dbReference>
<evidence type="ECO:0000313" key="3">
    <source>
        <dbReference type="EMBL" id="UOE26797.1"/>
    </source>
</evidence>
<keyword evidence="4" id="KW-1185">Reference proteome</keyword>
<evidence type="ECO:0000259" key="2">
    <source>
        <dbReference type="Pfam" id="PF00582"/>
    </source>
</evidence>
<dbReference type="RefSeq" id="WP_243569607.1">
    <property type="nucleotide sequence ID" value="NZ_BAAARD010000003.1"/>
</dbReference>
<dbReference type="InterPro" id="IPR014729">
    <property type="entry name" value="Rossmann-like_a/b/a_fold"/>
</dbReference>
<feature type="domain" description="UspA" evidence="2">
    <location>
        <begin position="2"/>
        <end position="133"/>
    </location>
</feature>
<accession>A0ABY4AWM1</accession>
<gene>
    <name evidence="3" type="ORF">MTP13_03165</name>
</gene>
<dbReference type="SUPFAM" id="SSF52402">
    <property type="entry name" value="Adenine nucleotide alpha hydrolases-like"/>
    <property type="match status" value="2"/>
</dbReference>
<sequence length="284" mass="28961">MSVLIGIDGSIASRAALDWGVARARAARTGITLRYVVDDEWGAVGASARAELRRNAEVLVQHELELAREGAGSSPVTAQISVGPPMLTLAAEARDHELVVIGTHKVGVFHGLALGARGLQLAAMSPVPVAVVPVSSGGRRHGVAVGIGGEAGEDAAVRAAVDEANRSGEPLVLVQSSTSSVLAGAHAISRARALAETLAPAAGVTEQRSSAAAGEALAIMSGQSVLTVVGRPTHPGAHGFRPLGRVTSELLLNLRGPVLVVPFPALPTTESPERTTEPERSAET</sequence>
<proteinExistence type="predicted"/>